<keyword evidence="2" id="KW-1185">Reference proteome</keyword>
<organism evidence="1 2">
    <name type="scientific">Nocardia terpenica</name>
    <dbReference type="NCBI Taxonomy" id="455432"/>
    <lineage>
        <taxon>Bacteria</taxon>
        <taxon>Bacillati</taxon>
        <taxon>Actinomycetota</taxon>
        <taxon>Actinomycetes</taxon>
        <taxon>Mycobacteriales</taxon>
        <taxon>Nocardiaceae</taxon>
        <taxon>Nocardia</taxon>
    </lineage>
</organism>
<protein>
    <submittedName>
        <fullName evidence="1">Uncharacterized protein</fullName>
    </submittedName>
</protein>
<dbReference type="Proteomes" id="UP000076512">
    <property type="component" value="Unassembled WGS sequence"/>
</dbReference>
<evidence type="ECO:0000313" key="2">
    <source>
        <dbReference type="Proteomes" id="UP000076512"/>
    </source>
</evidence>
<accession>A0A164K7N7</accession>
<gene>
    <name evidence="1" type="ORF">AWN90_42165</name>
</gene>
<dbReference type="OrthoDB" id="9806494at2"/>
<reference evidence="1 2" key="1">
    <citation type="submission" date="2016-04" db="EMBL/GenBank/DDBJ databases">
        <authorList>
            <person name="Evans L.H."/>
            <person name="Alamgir A."/>
            <person name="Owens N."/>
            <person name="Weber N.D."/>
            <person name="Virtaneva K."/>
            <person name="Barbian K."/>
            <person name="Babar A."/>
            <person name="Rosenke K."/>
        </authorList>
    </citation>
    <scope>NUCLEOTIDE SEQUENCE [LARGE SCALE GENOMIC DNA]</scope>
    <source>
        <strain evidence="1 2">IFM 0406</strain>
    </source>
</reference>
<comment type="caution">
    <text evidence="1">The sequence shown here is derived from an EMBL/GenBank/DDBJ whole genome shotgun (WGS) entry which is preliminary data.</text>
</comment>
<dbReference type="AlphaFoldDB" id="A0A164K7N7"/>
<name>A0A164K7N7_9NOCA</name>
<dbReference type="RefSeq" id="WP_067595353.1">
    <property type="nucleotide sequence ID" value="NZ_JABMCZ010000003.1"/>
</dbReference>
<proteinExistence type="predicted"/>
<dbReference type="EMBL" id="LWGR01000013">
    <property type="protein sequence ID" value="KZM71120.1"/>
    <property type="molecule type" value="Genomic_DNA"/>
</dbReference>
<evidence type="ECO:0000313" key="1">
    <source>
        <dbReference type="EMBL" id="KZM71120.1"/>
    </source>
</evidence>
<sequence length="102" mass="11216">MGIELFETQVGADEGARTIKSDETSVLGERFGFELWAEGLDLTVTLTRGDSIDNVQDFELDELARLKGRVVAETTRFCEIVDKLLRAGIAERSGVGRLRVVG</sequence>